<dbReference type="PANTHER" id="PTHR43133">
    <property type="entry name" value="RNA POLYMERASE ECF-TYPE SIGMA FACTO"/>
    <property type="match status" value="1"/>
</dbReference>
<dbReference type="SUPFAM" id="SSF88946">
    <property type="entry name" value="Sigma2 domain of RNA polymerase sigma factors"/>
    <property type="match status" value="1"/>
</dbReference>
<dbReference type="NCBIfam" id="TIGR02937">
    <property type="entry name" value="sigma70-ECF"/>
    <property type="match status" value="1"/>
</dbReference>
<dbReference type="PANTHER" id="PTHR43133:SF8">
    <property type="entry name" value="RNA POLYMERASE SIGMA FACTOR HI_1459-RELATED"/>
    <property type="match status" value="1"/>
</dbReference>
<dbReference type="Proteomes" id="UP000318081">
    <property type="component" value="Chromosome"/>
</dbReference>
<keyword evidence="2" id="KW-0731">Sigma factor</keyword>
<evidence type="ECO:0000256" key="2">
    <source>
        <dbReference type="ARBA" id="ARBA00023082"/>
    </source>
</evidence>
<gene>
    <name evidence="6" type="ORF">TBK1r_49940</name>
</gene>
<dbReference type="InterPro" id="IPR039425">
    <property type="entry name" value="RNA_pol_sigma-70-like"/>
</dbReference>
<evidence type="ECO:0000256" key="3">
    <source>
        <dbReference type="ARBA" id="ARBA00023125"/>
    </source>
</evidence>
<feature type="domain" description="RNA polymerase sigma-70 region 2" evidence="5">
    <location>
        <begin position="50"/>
        <end position="116"/>
    </location>
</feature>
<keyword evidence="1" id="KW-0805">Transcription regulation</keyword>
<reference evidence="6 7" key="1">
    <citation type="submission" date="2019-02" db="EMBL/GenBank/DDBJ databases">
        <title>Deep-cultivation of Planctomycetes and their phenomic and genomic characterization uncovers novel biology.</title>
        <authorList>
            <person name="Wiegand S."/>
            <person name="Jogler M."/>
            <person name="Boedeker C."/>
            <person name="Pinto D."/>
            <person name="Vollmers J."/>
            <person name="Rivas-Marin E."/>
            <person name="Kohn T."/>
            <person name="Peeters S.H."/>
            <person name="Heuer A."/>
            <person name="Rast P."/>
            <person name="Oberbeckmann S."/>
            <person name="Bunk B."/>
            <person name="Jeske O."/>
            <person name="Meyerdierks A."/>
            <person name="Storesund J.E."/>
            <person name="Kallscheuer N."/>
            <person name="Luecker S."/>
            <person name="Lage O.M."/>
            <person name="Pohl T."/>
            <person name="Merkel B.J."/>
            <person name="Hornburger P."/>
            <person name="Mueller R.-W."/>
            <person name="Bruemmer F."/>
            <person name="Labrenz M."/>
            <person name="Spormann A.M."/>
            <person name="Op den Camp H."/>
            <person name="Overmann J."/>
            <person name="Amann R."/>
            <person name="Jetten M.S.M."/>
            <person name="Mascher T."/>
            <person name="Medema M.H."/>
            <person name="Devos D.P."/>
            <person name="Kaster A.-K."/>
            <person name="Ovreas L."/>
            <person name="Rohde M."/>
            <person name="Galperin M.Y."/>
            <person name="Jogler C."/>
        </authorList>
    </citation>
    <scope>NUCLEOTIDE SEQUENCE [LARGE SCALE GENOMIC DNA]</scope>
    <source>
        <strain evidence="6 7">TBK1r</strain>
    </source>
</reference>
<dbReference type="Gene3D" id="1.10.1740.10">
    <property type="match status" value="1"/>
</dbReference>
<dbReference type="Pfam" id="PF04542">
    <property type="entry name" value="Sigma70_r2"/>
    <property type="match status" value="1"/>
</dbReference>
<sequence>MMRRPRHTRNPWRWRWQRTNSGTMQETSISLLKRIADEGTDDDWQRLLEIYRPFMYQRISTYPLLVSQAEDIVQEVLMVLVRELPTFQRQRTGSFRAFLRGIVLNQLRYAMRRVQKTPLVAGQYDKLTDQIEQLADPNSQLSVEFDRQHDQSVFRHAASIVRNEVKTSTWEAFQKHAVEGRNANAVAEELGVSVNVVLLAKSRLTRRIREEIRGLVD</sequence>
<evidence type="ECO:0000259" key="5">
    <source>
        <dbReference type="Pfam" id="PF04542"/>
    </source>
</evidence>
<organism evidence="6 7">
    <name type="scientific">Stieleria magnilauensis</name>
    <dbReference type="NCBI Taxonomy" id="2527963"/>
    <lineage>
        <taxon>Bacteria</taxon>
        <taxon>Pseudomonadati</taxon>
        <taxon>Planctomycetota</taxon>
        <taxon>Planctomycetia</taxon>
        <taxon>Pirellulales</taxon>
        <taxon>Pirellulaceae</taxon>
        <taxon>Stieleria</taxon>
    </lineage>
</organism>
<protein>
    <submittedName>
        <fullName evidence="6">RNA polymerase factor sigma-70</fullName>
    </submittedName>
</protein>
<dbReference type="InterPro" id="IPR014284">
    <property type="entry name" value="RNA_pol_sigma-70_dom"/>
</dbReference>
<evidence type="ECO:0000256" key="4">
    <source>
        <dbReference type="ARBA" id="ARBA00023163"/>
    </source>
</evidence>
<dbReference type="InterPro" id="IPR013325">
    <property type="entry name" value="RNA_pol_sigma_r2"/>
</dbReference>
<name>A0ABX5XW75_9BACT</name>
<keyword evidence="3" id="KW-0238">DNA-binding</keyword>
<evidence type="ECO:0000313" key="7">
    <source>
        <dbReference type="Proteomes" id="UP000318081"/>
    </source>
</evidence>
<proteinExistence type="predicted"/>
<accession>A0ABX5XW75</accession>
<dbReference type="InterPro" id="IPR007627">
    <property type="entry name" value="RNA_pol_sigma70_r2"/>
</dbReference>
<keyword evidence="7" id="KW-1185">Reference proteome</keyword>
<evidence type="ECO:0000256" key="1">
    <source>
        <dbReference type="ARBA" id="ARBA00023015"/>
    </source>
</evidence>
<dbReference type="EMBL" id="CP036432">
    <property type="protein sequence ID" value="QDV85977.1"/>
    <property type="molecule type" value="Genomic_DNA"/>
</dbReference>
<evidence type="ECO:0000313" key="6">
    <source>
        <dbReference type="EMBL" id="QDV85977.1"/>
    </source>
</evidence>
<keyword evidence="4" id="KW-0804">Transcription</keyword>